<feature type="transmembrane region" description="Helical" evidence="10">
    <location>
        <begin position="27"/>
        <end position="46"/>
    </location>
</feature>
<protein>
    <recommendedName>
        <fullName evidence="8">Cell division protein FtsL</fullName>
    </recommendedName>
</protein>
<dbReference type="AlphaFoldDB" id="A0A1Q8E8Y6"/>
<dbReference type="RefSeq" id="WP_075104602.1">
    <property type="nucleotide sequence ID" value="NZ_MSJM01000003.1"/>
</dbReference>
<dbReference type="GO" id="GO:0005886">
    <property type="term" value="C:plasma membrane"/>
    <property type="evidence" value="ECO:0007669"/>
    <property type="project" value="UniProtKB-SubCell"/>
</dbReference>
<sequence length="107" mass="12044">MLEDQRKDATMRVISEKIKTFSRVEKAFYGSIVLSSLTLAIGIVFMQTRLLQVQAEMARVNQEINSKQVEIDDAEQAVNELIRNARLLEIADKAGLTYKNDNVGVAE</sequence>
<evidence type="ECO:0000256" key="9">
    <source>
        <dbReference type="SAM" id="Coils"/>
    </source>
</evidence>
<evidence type="ECO:0000256" key="7">
    <source>
        <dbReference type="ARBA" id="ARBA00023306"/>
    </source>
</evidence>
<reference evidence="12" key="1">
    <citation type="submission" date="2016-12" db="EMBL/GenBank/DDBJ databases">
        <authorList>
            <person name="Gulvik C.A."/>
        </authorList>
    </citation>
    <scope>NUCLEOTIDE SEQUENCE [LARGE SCALE GENOMIC DNA]</scope>
    <source>
        <strain evidence="12">NED12-00049-6B</strain>
    </source>
</reference>
<dbReference type="EMBL" id="MSJM01000003">
    <property type="protein sequence ID" value="OLF48252.1"/>
    <property type="molecule type" value="Genomic_DNA"/>
</dbReference>
<keyword evidence="5 10" id="KW-1133">Transmembrane helix</keyword>
<accession>A0A1Q8E8Y6</accession>
<organism evidence="11 12">
    <name type="scientific">Streptococcus cuniculi</name>
    <dbReference type="NCBI Taxonomy" id="1432788"/>
    <lineage>
        <taxon>Bacteria</taxon>
        <taxon>Bacillati</taxon>
        <taxon>Bacillota</taxon>
        <taxon>Bacilli</taxon>
        <taxon>Lactobacillales</taxon>
        <taxon>Streptococcaceae</taxon>
        <taxon>Streptococcus</taxon>
    </lineage>
</organism>
<evidence type="ECO:0000256" key="2">
    <source>
        <dbReference type="ARBA" id="ARBA00022475"/>
    </source>
</evidence>
<dbReference type="OrthoDB" id="2233635at2"/>
<proteinExistence type="predicted"/>
<keyword evidence="7" id="KW-0131">Cell cycle</keyword>
<comment type="subcellular location">
    <subcellularLocation>
        <location evidence="1">Cell membrane</location>
        <topology evidence="1">Single-pass type II membrane protein</topology>
    </subcellularLocation>
</comment>
<evidence type="ECO:0000256" key="8">
    <source>
        <dbReference type="NCBIfam" id="TIGR02209"/>
    </source>
</evidence>
<comment type="caution">
    <text evidence="11">The sequence shown here is derived from an EMBL/GenBank/DDBJ whole genome shotgun (WGS) entry which is preliminary data.</text>
</comment>
<dbReference type="GO" id="GO:0051301">
    <property type="term" value="P:cell division"/>
    <property type="evidence" value="ECO:0007669"/>
    <property type="project" value="UniProtKB-KW"/>
</dbReference>
<feature type="coiled-coil region" evidence="9">
    <location>
        <begin position="50"/>
        <end position="91"/>
    </location>
</feature>
<evidence type="ECO:0000313" key="11">
    <source>
        <dbReference type="EMBL" id="OLF48252.1"/>
    </source>
</evidence>
<dbReference type="NCBIfam" id="TIGR02209">
    <property type="entry name" value="ftsL_broad"/>
    <property type="match status" value="1"/>
</dbReference>
<dbReference type="Proteomes" id="UP000186890">
    <property type="component" value="Unassembled WGS sequence"/>
</dbReference>
<evidence type="ECO:0000256" key="10">
    <source>
        <dbReference type="SAM" id="Phobius"/>
    </source>
</evidence>
<keyword evidence="2" id="KW-1003">Cell membrane</keyword>
<keyword evidence="12" id="KW-1185">Reference proteome</keyword>
<dbReference type="InterPro" id="IPR011922">
    <property type="entry name" value="Cell_div_FtsL"/>
</dbReference>
<evidence type="ECO:0000256" key="3">
    <source>
        <dbReference type="ARBA" id="ARBA00022618"/>
    </source>
</evidence>
<keyword evidence="3 11" id="KW-0132">Cell division</keyword>
<keyword evidence="9" id="KW-0175">Coiled coil</keyword>
<evidence type="ECO:0000313" key="12">
    <source>
        <dbReference type="Proteomes" id="UP000186890"/>
    </source>
</evidence>
<evidence type="ECO:0000256" key="1">
    <source>
        <dbReference type="ARBA" id="ARBA00004401"/>
    </source>
</evidence>
<evidence type="ECO:0000256" key="5">
    <source>
        <dbReference type="ARBA" id="ARBA00022989"/>
    </source>
</evidence>
<gene>
    <name evidence="11" type="ORF">BU202_04475</name>
</gene>
<keyword evidence="4 10" id="KW-0812">Transmembrane</keyword>
<evidence type="ECO:0000256" key="4">
    <source>
        <dbReference type="ARBA" id="ARBA00022692"/>
    </source>
</evidence>
<name>A0A1Q8E8Y6_9STRE</name>
<evidence type="ECO:0000256" key="6">
    <source>
        <dbReference type="ARBA" id="ARBA00023136"/>
    </source>
</evidence>
<keyword evidence="6 10" id="KW-0472">Membrane</keyword>